<organism evidence="7 8">
    <name type="scientific">Diaporthe vaccinii</name>
    <dbReference type="NCBI Taxonomy" id="105482"/>
    <lineage>
        <taxon>Eukaryota</taxon>
        <taxon>Fungi</taxon>
        <taxon>Dikarya</taxon>
        <taxon>Ascomycota</taxon>
        <taxon>Pezizomycotina</taxon>
        <taxon>Sordariomycetes</taxon>
        <taxon>Sordariomycetidae</taxon>
        <taxon>Diaporthales</taxon>
        <taxon>Diaporthaceae</taxon>
        <taxon>Diaporthe</taxon>
        <taxon>Diaporthe eres species complex</taxon>
    </lineage>
</organism>
<dbReference type="EC" id="3.2.2.-" evidence="6"/>
<protein>
    <recommendedName>
        <fullName evidence="3 6">Queuosine 5'-phosphate N-glycosylase/hydrolase</fullName>
        <ecNumber evidence="6">3.2.2.-</ecNumber>
    </recommendedName>
    <alternativeName>
        <fullName evidence="4 6">Queuosine-nucleotide N-glycosylase/hydrolase</fullName>
    </alternativeName>
</protein>
<dbReference type="Proteomes" id="UP001600888">
    <property type="component" value="Unassembled WGS sequence"/>
</dbReference>
<dbReference type="PANTHER" id="PTHR21314:SF0">
    <property type="entry name" value="QUEUOSINE 5'-PHOSPHATE N-GLYCOSYLASE_HYDROLASE"/>
    <property type="match status" value="1"/>
</dbReference>
<evidence type="ECO:0000256" key="3">
    <source>
        <dbReference type="ARBA" id="ARBA00035306"/>
    </source>
</evidence>
<dbReference type="InterPro" id="IPR019438">
    <property type="entry name" value="Q_salvage"/>
</dbReference>
<evidence type="ECO:0000256" key="5">
    <source>
        <dbReference type="ARBA" id="ARBA00048204"/>
    </source>
</evidence>
<comment type="similarity">
    <text evidence="2 6">Belongs to the QNG1 protein family.</text>
</comment>
<reference evidence="7 8" key="1">
    <citation type="submission" date="2024-03" db="EMBL/GenBank/DDBJ databases">
        <title>A high-quality draft genome sequence of Diaporthe vaccinii, a causative agent of upright dieback and viscid rot disease in cranberry plants.</title>
        <authorList>
            <person name="Sarrasin M."/>
            <person name="Lang B.F."/>
            <person name="Burger G."/>
        </authorList>
    </citation>
    <scope>NUCLEOTIDE SEQUENCE [LARGE SCALE GENOMIC DNA]</scope>
    <source>
        <strain evidence="7 8">IS7</strain>
    </source>
</reference>
<gene>
    <name evidence="7" type="ORF">FJTKL_05234</name>
</gene>
<name>A0ABR4FF17_9PEZI</name>
<comment type="caution">
    <text evidence="7">The sequence shown here is derived from an EMBL/GenBank/DDBJ whole genome shotgun (WGS) entry which is preliminary data.</text>
</comment>
<evidence type="ECO:0000256" key="4">
    <source>
        <dbReference type="ARBA" id="ARBA00035393"/>
    </source>
</evidence>
<comment type="function">
    <text evidence="6">Catalyzes the hydrolysis of queuosine 5'-phosphate, releasing the nucleobase queuine (q). Is required for salvage of queuine from exogenous queuosine (Q) that is imported and then converted to queuosine 5'-phosphate intracellularly.</text>
</comment>
<evidence type="ECO:0000256" key="1">
    <source>
        <dbReference type="ARBA" id="ARBA00022801"/>
    </source>
</evidence>
<sequence>MLPKAHYHHSRFLLNKNRKWANIFSSKTFKRSPRFQSLHSRPLSCSTPHFSAIKPQPAHNRTSRAIMSDDEADPELLELLRAHILGKPSANADPETGVLEGAEYVYDNSIDVALDMWSCKTAANAIYKQMQEKSYSTATWSEHELHPKAKDEATVDFIFTMDLLNFSFWSELPDDKRFAISYKDKTWTGYWSLVAALQRALDEDIPITSSDFWQSEDECTLDLLRHVFRSTTNEEIPLLEERLACLREAGKVLYEKYSCCFTNCIKAANGSAAGLVNLLADDFTCFRDETKFEGRRKPVRFLKRAQILVADIWACFQGEDYGAFRDIDKITMFADYRVPQILSTMGCIFYSPTLNEVVKEKKIIESGSSWEAQLRACSIWCVELIRRDIKRTHPDVEINAILIDFFLYDLMKDLESRGQETIPHHRTRSIWY</sequence>
<dbReference type="EMBL" id="JBAWTH010000001">
    <property type="protein sequence ID" value="KAL2293296.1"/>
    <property type="molecule type" value="Genomic_DNA"/>
</dbReference>
<evidence type="ECO:0000313" key="8">
    <source>
        <dbReference type="Proteomes" id="UP001600888"/>
    </source>
</evidence>
<evidence type="ECO:0000313" key="7">
    <source>
        <dbReference type="EMBL" id="KAL2293296.1"/>
    </source>
</evidence>
<keyword evidence="1 6" id="KW-0378">Hydrolase</keyword>
<evidence type="ECO:0000256" key="2">
    <source>
        <dbReference type="ARBA" id="ARBA00035119"/>
    </source>
</evidence>
<evidence type="ECO:0000256" key="6">
    <source>
        <dbReference type="RuleBase" id="RU365002"/>
    </source>
</evidence>
<keyword evidence="8" id="KW-1185">Reference proteome</keyword>
<dbReference type="Pfam" id="PF10343">
    <property type="entry name" value="Q_salvage"/>
    <property type="match status" value="1"/>
</dbReference>
<dbReference type="PANTHER" id="PTHR21314">
    <property type="entry name" value="QUEUOSINE 5'-PHOSPHATE N-GLYCOSYLASE_HYDROLASE-RELATED"/>
    <property type="match status" value="1"/>
</dbReference>
<proteinExistence type="inferred from homology"/>
<accession>A0ABR4FF17</accession>
<comment type="catalytic activity">
    <reaction evidence="5 6">
        <text>queuosine 5'-phosphate + H2O = queuine + D-ribose 5-phosphate</text>
        <dbReference type="Rhea" id="RHEA:75387"/>
        <dbReference type="ChEBI" id="CHEBI:15377"/>
        <dbReference type="ChEBI" id="CHEBI:17433"/>
        <dbReference type="ChEBI" id="CHEBI:78346"/>
        <dbReference type="ChEBI" id="CHEBI:194371"/>
    </reaction>
    <physiologicalReaction direction="left-to-right" evidence="5 6">
        <dbReference type="Rhea" id="RHEA:75388"/>
    </physiologicalReaction>
</comment>